<organism evidence="2 3">
    <name type="scientific">Candidatus Paralactobacillus gallistercoris</name>
    <dbReference type="NCBI Taxonomy" id="2838724"/>
    <lineage>
        <taxon>Bacteria</taxon>
        <taxon>Bacillati</taxon>
        <taxon>Bacillota</taxon>
        <taxon>Bacilli</taxon>
        <taxon>Lactobacillales</taxon>
        <taxon>Lactobacillaceae</taxon>
        <taxon>Lactobacillus</taxon>
    </lineage>
</organism>
<comment type="caution">
    <text evidence="2">The sequence shown here is derived from an EMBL/GenBank/DDBJ whole genome shotgun (WGS) entry which is preliminary data.</text>
</comment>
<dbReference type="Gene3D" id="3.40.630.30">
    <property type="match status" value="1"/>
</dbReference>
<dbReference type="AlphaFoldDB" id="A0A948TKG4"/>
<dbReference type="InterPro" id="IPR000182">
    <property type="entry name" value="GNAT_dom"/>
</dbReference>
<name>A0A948TKG4_9LACO</name>
<evidence type="ECO:0000313" key="3">
    <source>
        <dbReference type="Proteomes" id="UP000777303"/>
    </source>
</evidence>
<proteinExistence type="predicted"/>
<reference evidence="2" key="1">
    <citation type="journal article" date="2021" name="PeerJ">
        <title>Extensive microbial diversity within the chicken gut microbiome revealed by metagenomics and culture.</title>
        <authorList>
            <person name="Gilroy R."/>
            <person name="Ravi A."/>
            <person name="Getino M."/>
            <person name="Pursley I."/>
            <person name="Horton D.L."/>
            <person name="Alikhan N.F."/>
            <person name="Baker D."/>
            <person name="Gharbi K."/>
            <person name="Hall N."/>
            <person name="Watson M."/>
            <person name="Adriaenssens E.M."/>
            <person name="Foster-Nyarko E."/>
            <person name="Jarju S."/>
            <person name="Secka A."/>
            <person name="Antonio M."/>
            <person name="Oren A."/>
            <person name="Chaudhuri R.R."/>
            <person name="La Ragione R."/>
            <person name="Hildebrand F."/>
            <person name="Pallen M.J."/>
        </authorList>
    </citation>
    <scope>NUCLEOTIDE SEQUENCE</scope>
    <source>
        <strain evidence="2">F6-6636</strain>
    </source>
</reference>
<dbReference type="EMBL" id="JAHLFS010000053">
    <property type="protein sequence ID" value="MBU3851917.1"/>
    <property type="molecule type" value="Genomic_DNA"/>
</dbReference>
<sequence length="174" mass="19546">MNNIDVTLRMVRTTDATALLQLIKQLQQETLFVTFDNGLALDEANEAMEIAAVNASPNNAMFVAALDQQLIGFVRVSAASDPHLQHIGELGIAILKDYWHYGLGHLLMTTALDWVQHTPMLRRLELTVQQRNARAVALYHDFGFTDEAVMPRGYYDDQAGFIPVILMAKMIDHH</sequence>
<dbReference type="CDD" id="cd04301">
    <property type="entry name" value="NAT_SF"/>
    <property type="match status" value="1"/>
</dbReference>
<dbReference type="Proteomes" id="UP000777303">
    <property type="component" value="Unassembled WGS sequence"/>
</dbReference>
<protein>
    <submittedName>
        <fullName evidence="2">GNAT family N-acetyltransferase</fullName>
    </submittedName>
</protein>
<dbReference type="Pfam" id="PF00583">
    <property type="entry name" value="Acetyltransf_1"/>
    <property type="match status" value="1"/>
</dbReference>
<evidence type="ECO:0000313" key="2">
    <source>
        <dbReference type="EMBL" id="MBU3851917.1"/>
    </source>
</evidence>
<accession>A0A948TKG4</accession>
<gene>
    <name evidence="2" type="ORF">H9901_04385</name>
</gene>
<feature type="domain" description="N-acetyltransferase" evidence="1">
    <location>
        <begin position="6"/>
        <end position="172"/>
    </location>
</feature>
<dbReference type="SUPFAM" id="SSF55729">
    <property type="entry name" value="Acyl-CoA N-acyltransferases (Nat)"/>
    <property type="match status" value="1"/>
</dbReference>
<dbReference type="PANTHER" id="PTHR43415">
    <property type="entry name" value="SPERMIDINE N(1)-ACETYLTRANSFERASE"/>
    <property type="match status" value="1"/>
</dbReference>
<reference evidence="2" key="2">
    <citation type="submission" date="2021-04" db="EMBL/GenBank/DDBJ databases">
        <authorList>
            <person name="Gilroy R."/>
        </authorList>
    </citation>
    <scope>NUCLEOTIDE SEQUENCE</scope>
    <source>
        <strain evidence="2">F6-6636</strain>
    </source>
</reference>
<dbReference type="GO" id="GO:0016747">
    <property type="term" value="F:acyltransferase activity, transferring groups other than amino-acyl groups"/>
    <property type="evidence" value="ECO:0007669"/>
    <property type="project" value="InterPro"/>
</dbReference>
<dbReference type="PROSITE" id="PS51186">
    <property type="entry name" value="GNAT"/>
    <property type="match status" value="1"/>
</dbReference>
<dbReference type="PANTHER" id="PTHR43415:SF3">
    <property type="entry name" value="GNAT-FAMILY ACETYLTRANSFERASE"/>
    <property type="match status" value="1"/>
</dbReference>
<dbReference type="InterPro" id="IPR016181">
    <property type="entry name" value="Acyl_CoA_acyltransferase"/>
</dbReference>
<evidence type="ECO:0000259" key="1">
    <source>
        <dbReference type="PROSITE" id="PS51186"/>
    </source>
</evidence>